<feature type="region of interest" description="Disordered" evidence="6">
    <location>
        <begin position="164"/>
        <end position="194"/>
    </location>
</feature>
<evidence type="ECO:0000256" key="7">
    <source>
        <dbReference type="SAM" id="Phobius"/>
    </source>
</evidence>
<proteinExistence type="predicted"/>
<feature type="compositionally biased region" description="Basic and acidic residues" evidence="6">
    <location>
        <begin position="263"/>
        <end position="272"/>
    </location>
</feature>
<evidence type="ECO:0000313" key="9">
    <source>
        <dbReference type="EMBL" id="CAB4324793.1"/>
    </source>
</evidence>
<dbReference type="SUPFAM" id="SSF56112">
    <property type="entry name" value="Protein kinase-like (PK-like)"/>
    <property type="match status" value="1"/>
</dbReference>
<dbReference type="PANTHER" id="PTHR43289">
    <property type="entry name" value="MITOGEN-ACTIVATED PROTEIN KINASE KINASE KINASE 20-RELATED"/>
    <property type="match status" value="1"/>
</dbReference>
<dbReference type="PANTHER" id="PTHR43289:SF6">
    <property type="entry name" value="SERINE_THREONINE-PROTEIN KINASE NEKL-3"/>
    <property type="match status" value="1"/>
</dbReference>
<feature type="transmembrane region" description="Helical" evidence="7">
    <location>
        <begin position="198"/>
        <end position="217"/>
    </location>
</feature>
<dbReference type="InterPro" id="IPR011009">
    <property type="entry name" value="Kinase-like_dom_sf"/>
</dbReference>
<dbReference type="PROSITE" id="PS00108">
    <property type="entry name" value="PROTEIN_KINASE_ST"/>
    <property type="match status" value="1"/>
</dbReference>
<keyword evidence="4" id="KW-0418">Kinase</keyword>
<reference evidence="9" key="1">
    <citation type="submission" date="2020-05" db="EMBL/GenBank/DDBJ databases">
        <authorList>
            <person name="Chiriac C."/>
            <person name="Salcher M."/>
            <person name="Ghai R."/>
            <person name="Kavagutti S V."/>
        </authorList>
    </citation>
    <scope>NUCLEOTIDE SEQUENCE</scope>
</reference>
<evidence type="ECO:0000256" key="4">
    <source>
        <dbReference type="ARBA" id="ARBA00022777"/>
    </source>
</evidence>
<evidence type="ECO:0000256" key="5">
    <source>
        <dbReference type="ARBA" id="ARBA00022840"/>
    </source>
</evidence>
<dbReference type="GO" id="GO:0004674">
    <property type="term" value="F:protein serine/threonine kinase activity"/>
    <property type="evidence" value="ECO:0007669"/>
    <property type="project" value="UniProtKB-KW"/>
</dbReference>
<keyword evidence="7" id="KW-0812">Transmembrane</keyword>
<dbReference type="Pfam" id="PF00069">
    <property type="entry name" value="Pkinase"/>
    <property type="match status" value="1"/>
</dbReference>
<feature type="region of interest" description="Disordered" evidence="6">
    <location>
        <begin position="232"/>
        <end position="272"/>
    </location>
</feature>
<dbReference type="PROSITE" id="PS50011">
    <property type="entry name" value="PROTEIN_KINASE_DOM"/>
    <property type="match status" value="1"/>
</dbReference>
<keyword evidence="7" id="KW-0472">Membrane</keyword>
<evidence type="ECO:0000259" key="8">
    <source>
        <dbReference type="PROSITE" id="PS50011"/>
    </source>
</evidence>
<accession>A0A6J5YG80</accession>
<dbReference type="AlphaFoldDB" id="A0A6J5YG80"/>
<keyword evidence="7" id="KW-1133">Transmembrane helix</keyword>
<dbReference type="CDD" id="cd14014">
    <property type="entry name" value="STKc_PknB_like"/>
    <property type="match status" value="1"/>
</dbReference>
<evidence type="ECO:0000256" key="6">
    <source>
        <dbReference type="SAM" id="MobiDB-lite"/>
    </source>
</evidence>
<keyword evidence="5" id="KW-0067">ATP-binding</keyword>
<organism evidence="9">
    <name type="scientific">freshwater metagenome</name>
    <dbReference type="NCBI Taxonomy" id="449393"/>
    <lineage>
        <taxon>unclassified sequences</taxon>
        <taxon>metagenomes</taxon>
        <taxon>ecological metagenomes</taxon>
    </lineage>
</organism>
<dbReference type="InterPro" id="IPR000719">
    <property type="entry name" value="Prot_kinase_dom"/>
</dbReference>
<feature type="domain" description="Protein kinase" evidence="8">
    <location>
        <begin position="1"/>
        <end position="151"/>
    </location>
</feature>
<evidence type="ECO:0000256" key="1">
    <source>
        <dbReference type="ARBA" id="ARBA00022527"/>
    </source>
</evidence>
<dbReference type="Gene3D" id="1.10.510.10">
    <property type="entry name" value="Transferase(Phosphotransferase) domain 1"/>
    <property type="match status" value="1"/>
</dbReference>
<sequence length="387" mass="40828">MASALSCAHRAGVIHRDVKPANILLSDDGRVLVTDFGIAKVLDEPDLTRTNQLIGTVKYLAPEQVRGTAIDARTDIYALGAVLYEALCGAPPFVGENSAAIALARLQRDPLPVSFTIDDLPAGIDAAIRRCMERSPDERFASADDLRAELLSIRLDTGEDDRTVTMTIPRHDPLQPDTPSRRADSIATPEPTGRSSRSAVLVSMIVVTALVLIALLVSSTDVGRTLFAAEPTTSTTAPPASLALAGSRSFDPMGSGEPTENEAEARNAIDGDSLTKWRTEEYTTRSFGNLKSGVGLIIDLSGPHPLGHVTITSPTVGWAVQIHTINGQVPNTLAAWGAAVASATNIQGDVVLSLRDATASSLLLWITDLGEGSPPQVQITEVGLSSD</sequence>
<dbReference type="InterPro" id="IPR008271">
    <property type="entry name" value="Ser/Thr_kinase_AS"/>
</dbReference>
<gene>
    <name evidence="9" type="ORF">UFOPK1392_02569</name>
</gene>
<evidence type="ECO:0000256" key="2">
    <source>
        <dbReference type="ARBA" id="ARBA00022679"/>
    </source>
</evidence>
<dbReference type="EMBL" id="CAEMXZ010000222">
    <property type="protein sequence ID" value="CAB4324793.1"/>
    <property type="molecule type" value="Genomic_DNA"/>
</dbReference>
<keyword evidence="3" id="KW-0547">Nucleotide-binding</keyword>
<feature type="compositionally biased region" description="Basic and acidic residues" evidence="6">
    <location>
        <begin position="164"/>
        <end position="184"/>
    </location>
</feature>
<dbReference type="FunFam" id="1.10.510.10:FF:000021">
    <property type="entry name" value="Serine/threonine protein kinase"/>
    <property type="match status" value="1"/>
</dbReference>
<name>A0A6J5YG80_9ZZZZ</name>
<keyword evidence="2" id="KW-0808">Transferase</keyword>
<keyword evidence="1" id="KW-0723">Serine/threonine-protein kinase</keyword>
<evidence type="ECO:0000256" key="3">
    <source>
        <dbReference type="ARBA" id="ARBA00022741"/>
    </source>
</evidence>
<protein>
    <submittedName>
        <fullName evidence="9">Unannotated protein</fullName>
    </submittedName>
</protein>
<feature type="compositionally biased region" description="Low complexity" evidence="6">
    <location>
        <begin position="232"/>
        <end position="245"/>
    </location>
</feature>
<dbReference type="GO" id="GO:0005524">
    <property type="term" value="F:ATP binding"/>
    <property type="evidence" value="ECO:0007669"/>
    <property type="project" value="UniProtKB-KW"/>
</dbReference>
<dbReference type="Gene3D" id="2.60.120.260">
    <property type="entry name" value="Galactose-binding domain-like"/>
    <property type="match status" value="1"/>
</dbReference>
<dbReference type="SMART" id="SM00220">
    <property type="entry name" value="S_TKc"/>
    <property type="match status" value="1"/>
</dbReference>